<accession>K2NKP2</accession>
<evidence type="ECO:0000313" key="1">
    <source>
        <dbReference type="EMBL" id="EKF38319.1"/>
    </source>
</evidence>
<dbReference type="OrthoDB" id="241198at2759"/>
<dbReference type="EMBL" id="AHKC01005898">
    <property type="protein sequence ID" value="EKF38319.1"/>
    <property type="molecule type" value="Genomic_DNA"/>
</dbReference>
<evidence type="ECO:0000313" key="2">
    <source>
        <dbReference type="Proteomes" id="UP000007350"/>
    </source>
</evidence>
<name>K2NKP2_TRYCR</name>
<reference evidence="1 2" key="1">
    <citation type="journal article" date="2012" name="BMC Genomics">
        <title>Comparative genomic analysis of human infective Trypanosoma cruzi lineages with the bat-restricted subspecies T. cruzi marinkellei.</title>
        <authorList>
            <person name="Franzen O."/>
            <person name="Talavera-Lopez C."/>
            <person name="Ochaya S."/>
            <person name="Butler C.E."/>
            <person name="Messenger L.A."/>
            <person name="Lewis M.D."/>
            <person name="Llewellyn M.S."/>
            <person name="Marinkelle C.J."/>
            <person name="Tyler K.M."/>
            <person name="Miles M.A."/>
            <person name="Andersson B."/>
        </authorList>
    </citation>
    <scope>NUCLEOTIDE SEQUENCE [LARGE SCALE GENOMIC DNA]</scope>
    <source>
        <strain evidence="1 2">B7</strain>
    </source>
</reference>
<protein>
    <submittedName>
        <fullName evidence="1">Uncharacterized protein</fullName>
    </submittedName>
</protein>
<comment type="caution">
    <text evidence="1">The sequence shown here is derived from an EMBL/GenBank/DDBJ whole genome shotgun (WGS) entry which is preliminary data.</text>
</comment>
<dbReference type="Proteomes" id="UP000007350">
    <property type="component" value="Unassembled WGS sequence"/>
</dbReference>
<dbReference type="AlphaFoldDB" id="K2NKP2"/>
<keyword evidence="2" id="KW-1185">Reference proteome</keyword>
<gene>
    <name evidence="1" type="ORF">MOQ_001473</name>
</gene>
<proteinExistence type="predicted"/>
<organism evidence="1 2">
    <name type="scientific">Trypanosoma cruzi marinkellei</name>
    <dbReference type="NCBI Taxonomy" id="85056"/>
    <lineage>
        <taxon>Eukaryota</taxon>
        <taxon>Discoba</taxon>
        <taxon>Euglenozoa</taxon>
        <taxon>Kinetoplastea</taxon>
        <taxon>Metakinetoplastina</taxon>
        <taxon>Trypanosomatida</taxon>
        <taxon>Trypanosomatidae</taxon>
        <taxon>Trypanosoma</taxon>
        <taxon>Schizotrypanum</taxon>
    </lineage>
</organism>
<sequence length="346" mass="40254">MITSHYGQVGAMLTVSHEVVNRVGVTREEDTQAAYHVAKRNYQLALNRISSRLPPAPAKLKSLAQTLDKDDLSSYCSSTPVSLSVTRRDKEGMDDELDCTEIDELLYERARKRQEEDAKGGPLWKRDKLRPLDVFLRREALARSDIVEVEHDFYRRITGALMSHPSIWTVEITNAERRARKEIEDAWMSASLPFLERCSMEQVEFIEELWRRAFGKNRPQRMTQHTKEEEEETLTLDVRLCYPLLQRCDTIRRETENEEEIAYLYLRLGEAAQRDLVARGVMRCNPRTGLLDSVSHPISAVYYDEVDFAFRAEFRYLQSLEETERMEIVDASLEEMDELCTAMMAR</sequence>